<dbReference type="AlphaFoldDB" id="A0A812IVD6"/>
<comment type="caution">
    <text evidence="1">The sequence shown here is derived from an EMBL/GenBank/DDBJ whole genome shotgun (WGS) entry which is preliminary data.</text>
</comment>
<evidence type="ECO:0000313" key="2">
    <source>
        <dbReference type="Proteomes" id="UP000649617"/>
    </source>
</evidence>
<feature type="non-terminal residue" evidence="1">
    <location>
        <position position="71"/>
    </location>
</feature>
<sequence length="71" mass="8295">ANSPMCTTMFIEYANEYIAQYAEATRDLWVSDILDLDIECAKKACYVNSFYMDMNVDERKILRVIDLTDLQ</sequence>
<organism evidence="1 2">
    <name type="scientific">Symbiodinium pilosum</name>
    <name type="common">Dinoflagellate</name>
    <dbReference type="NCBI Taxonomy" id="2952"/>
    <lineage>
        <taxon>Eukaryota</taxon>
        <taxon>Sar</taxon>
        <taxon>Alveolata</taxon>
        <taxon>Dinophyceae</taxon>
        <taxon>Suessiales</taxon>
        <taxon>Symbiodiniaceae</taxon>
        <taxon>Symbiodinium</taxon>
    </lineage>
</organism>
<name>A0A812IVD6_SYMPI</name>
<proteinExistence type="predicted"/>
<dbReference type="EMBL" id="CAJNIZ010000616">
    <property type="protein sequence ID" value="CAE7170851.1"/>
    <property type="molecule type" value="Genomic_DNA"/>
</dbReference>
<protein>
    <submittedName>
        <fullName evidence="1">Hcn3 protein</fullName>
    </submittedName>
</protein>
<feature type="non-terminal residue" evidence="1">
    <location>
        <position position="1"/>
    </location>
</feature>
<evidence type="ECO:0000313" key="1">
    <source>
        <dbReference type="EMBL" id="CAE7170851.1"/>
    </source>
</evidence>
<accession>A0A812IVD6</accession>
<reference evidence="1" key="1">
    <citation type="submission" date="2021-02" db="EMBL/GenBank/DDBJ databases">
        <authorList>
            <person name="Dougan E. K."/>
            <person name="Rhodes N."/>
            <person name="Thang M."/>
            <person name="Chan C."/>
        </authorList>
    </citation>
    <scope>NUCLEOTIDE SEQUENCE</scope>
</reference>
<dbReference type="Proteomes" id="UP000649617">
    <property type="component" value="Unassembled WGS sequence"/>
</dbReference>
<gene>
    <name evidence="1" type="primary">Hcn3</name>
    <name evidence="1" type="ORF">SPIL2461_LOCUS719</name>
</gene>
<keyword evidence="2" id="KW-1185">Reference proteome</keyword>
<dbReference type="OrthoDB" id="437116at2759"/>